<organism evidence="5 6">
    <name type="scientific">Murinocardiopsis flavida</name>
    <dbReference type="NCBI Taxonomy" id="645275"/>
    <lineage>
        <taxon>Bacteria</taxon>
        <taxon>Bacillati</taxon>
        <taxon>Actinomycetota</taxon>
        <taxon>Actinomycetes</taxon>
        <taxon>Streptosporangiales</taxon>
        <taxon>Nocardiopsidaceae</taxon>
        <taxon>Murinocardiopsis</taxon>
    </lineage>
</organism>
<dbReference type="InterPro" id="IPR002139">
    <property type="entry name" value="Ribo/fructo_kinase"/>
</dbReference>
<dbReference type="InterPro" id="IPR011611">
    <property type="entry name" value="PfkB_dom"/>
</dbReference>
<evidence type="ECO:0000256" key="1">
    <source>
        <dbReference type="ARBA" id="ARBA00022679"/>
    </source>
</evidence>
<dbReference type="AlphaFoldDB" id="A0A2P8DRU4"/>
<evidence type="ECO:0000256" key="2">
    <source>
        <dbReference type="ARBA" id="ARBA00022777"/>
    </source>
</evidence>
<dbReference type="Pfam" id="PF00294">
    <property type="entry name" value="PfkB"/>
    <property type="match status" value="1"/>
</dbReference>
<keyword evidence="2 5" id="KW-0418">Kinase</keyword>
<dbReference type="EMBL" id="PYGA01000002">
    <property type="protein sequence ID" value="PSK99935.1"/>
    <property type="molecule type" value="Genomic_DNA"/>
</dbReference>
<dbReference type="OrthoDB" id="9808601at2"/>
<dbReference type="InterPro" id="IPR029056">
    <property type="entry name" value="Ribokinase-like"/>
</dbReference>
<feature type="domain" description="Carbohydrate kinase PfkB" evidence="4">
    <location>
        <begin position="2"/>
        <end position="281"/>
    </location>
</feature>
<dbReference type="PANTHER" id="PTHR10584">
    <property type="entry name" value="SUGAR KINASE"/>
    <property type="match status" value="1"/>
</dbReference>
<accession>A0A2P8DRU4</accession>
<dbReference type="SUPFAM" id="SSF53613">
    <property type="entry name" value="Ribokinase-like"/>
    <property type="match status" value="1"/>
</dbReference>
<keyword evidence="6" id="KW-1185">Reference proteome</keyword>
<dbReference type="GO" id="GO:0006796">
    <property type="term" value="P:phosphate-containing compound metabolic process"/>
    <property type="evidence" value="ECO:0007669"/>
    <property type="project" value="UniProtKB-ARBA"/>
</dbReference>
<evidence type="ECO:0000313" key="5">
    <source>
        <dbReference type="EMBL" id="PSK99935.1"/>
    </source>
</evidence>
<evidence type="ECO:0000256" key="3">
    <source>
        <dbReference type="SAM" id="MobiDB-lite"/>
    </source>
</evidence>
<feature type="region of interest" description="Disordered" evidence="3">
    <location>
        <begin position="296"/>
        <end position="321"/>
    </location>
</feature>
<keyword evidence="1" id="KW-0808">Transferase</keyword>
<evidence type="ECO:0000259" key="4">
    <source>
        <dbReference type="Pfam" id="PF00294"/>
    </source>
</evidence>
<reference evidence="5 6" key="1">
    <citation type="submission" date="2018-03" db="EMBL/GenBank/DDBJ databases">
        <title>Genomic Encyclopedia of Archaeal and Bacterial Type Strains, Phase II (KMG-II): from individual species to whole genera.</title>
        <authorList>
            <person name="Goeker M."/>
        </authorList>
    </citation>
    <scope>NUCLEOTIDE SEQUENCE [LARGE SCALE GENOMIC DNA]</scope>
    <source>
        <strain evidence="5 6">DSM 45312</strain>
    </source>
</reference>
<comment type="caution">
    <text evidence="5">The sequence shown here is derived from an EMBL/GenBank/DDBJ whole genome shotgun (WGS) entry which is preliminary data.</text>
</comment>
<dbReference type="RefSeq" id="WP_106581331.1">
    <property type="nucleotide sequence ID" value="NZ_PYGA01000002.1"/>
</dbReference>
<evidence type="ECO:0000313" key="6">
    <source>
        <dbReference type="Proteomes" id="UP000240542"/>
    </source>
</evidence>
<sequence>MILFCGYANVDVVARIPRLPDAGGRVHAGAIDQWHGGMGANAAVAAARMGATAAFGGAVGAEPVDRAFLAALSAEGVDVGWCHTDTAVPTAIVLVTPDGERAVISRDDALNGERLAAGVRRLADSGGGWLYLDGYRWPEAADILDATPGADRIGVFVDLDGCEDPAAARVALDRADHATAGRAQLAALFGAPGGDPAVLARRHATVLVATDGADGWRLARPDGGSVRGAAMPVDASDATGAGDCFAGCYLAAIDAGADPVDAARTAAVAAALSCTVPGARGAPLRAEVDALLAGGAAAPDAAPAPAPEAPDDRVPPTRSTP</sequence>
<proteinExistence type="predicted"/>
<protein>
    <submittedName>
        <fullName evidence="5">Ribokinase/sulfofructose kinase</fullName>
    </submittedName>
</protein>
<dbReference type="PANTHER" id="PTHR10584:SF166">
    <property type="entry name" value="RIBOKINASE"/>
    <property type="match status" value="1"/>
</dbReference>
<gene>
    <name evidence="5" type="ORF">CLV63_10262</name>
</gene>
<dbReference type="Gene3D" id="3.40.1190.20">
    <property type="match status" value="1"/>
</dbReference>
<name>A0A2P8DRU4_9ACTN</name>
<dbReference type="Proteomes" id="UP000240542">
    <property type="component" value="Unassembled WGS sequence"/>
</dbReference>
<dbReference type="GO" id="GO:0016301">
    <property type="term" value="F:kinase activity"/>
    <property type="evidence" value="ECO:0007669"/>
    <property type="project" value="UniProtKB-KW"/>
</dbReference>
<dbReference type="PRINTS" id="PR00990">
    <property type="entry name" value="RIBOKINASE"/>
</dbReference>